<proteinExistence type="predicted"/>
<evidence type="ECO:0000313" key="2">
    <source>
        <dbReference type="EMBL" id="AXQ68768.1"/>
    </source>
</evidence>
<dbReference type="PANTHER" id="PTHR38432">
    <property type="entry name" value="TELA-LIKE PROTEIN SAOUHSC_01408"/>
    <property type="match status" value="1"/>
</dbReference>
<gene>
    <name evidence="2" type="ORF">CcrPW_gp229c</name>
</gene>
<feature type="region of interest" description="Disordered" evidence="1">
    <location>
        <begin position="1"/>
        <end position="25"/>
    </location>
</feature>
<evidence type="ECO:0000313" key="3">
    <source>
        <dbReference type="Proteomes" id="UP000259026"/>
    </source>
</evidence>
<accession>A0A385EDF2</accession>
<name>A0A385EDF2_9CAUD</name>
<reference evidence="3" key="1">
    <citation type="submission" date="2018-07" db="EMBL/GenBank/DDBJ databases">
        <title>Giant CbK-like Caulobacter bacteriophages have genetically divergent genomes.</title>
        <authorList>
            <person name="Wilson K.M."/>
            <person name="Ely B."/>
        </authorList>
    </citation>
    <scope>NUCLEOTIDE SEQUENCE [LARGE SCALE GENOMIC DNA]</scope>
</reference>
<dbReference type="Proteomes" id="UP000259026">
    <property type="component" value="Segment"/>
</dbReference>
<dbReference type="PANTHER" id="PTHR38432:SF1">
    <property type="entry name" value="TELA-LIKE PROTEIN SAOUHSC_01408"/>
    <property type="match status" value="1"/>
</dbReference>
<evidence type="ECO:0000256" key="1">
    <source>
        <dbReference type="SAM" id="MobiDB-lite"/>
    </source>
</evidence>
<keyword evidence="3" id="KW-1185">Reference proteome</keyword>
<sequence>MTEPRGLNLGKPVATPTAPISPAPAAPQVQPMAMGANYGAPALTPSLAPEQAFDMTSVMDFGRTEAMAQTTIVSKINQSMLANDLGEMGKSLNALVIGAQQYDPGKFKGGIFGFLKRSKRQLESHFSSVDKQVNTLAADVDKHAVRMTQRQKDIDALSVENNQRYEATKAKIAEGERRIAWMEANMPSVPDGDALAAQRLNAWTTTIAYAKKRVGDLRDGLLLGEMSAVELDTAKQNGAMLVMTLGEVRETTLPQLQMAFAKYIINMEQVQTAEFAKKVKDFNNAIIQANAKQLGSGTVLIREQMARGSVDIQTLQIVRDELFRTLDASKKIQEDMVTRVTTQRPLVEQMSRDLAAKLAATA</sequence>
<dbReference type="InterPro" id="IPR008863">
    <property type="entry name" value="Toxic_anion-R_TelA"/>
</dbReference>
<protein>
    <submittedName>
        <fullName evidence="2">Tellurite resistance protein</fullName>
    </submittedName>
</protein>
<reference evidence="2 3" key="2">
    <citation type="submission" date="2018-09" db="EMBL/GenBank/DDBJ databases">
        <title>Giant CbK-like Caulobacter bacteriophages have genetically divergent genomes.</title>
        <authorList>
            <person name="Wilson K."/>
            <person name="Ely B."/>
        </authorList>
    </citation>
    <scope>NUCLEOTIDE SEQUENCE [LARGE SCALE GENOMIC DNA]</scope>
</reference>
<dbReference type="Pfam" id="PF05816">
    <property type="entry name" value="TelA"/>
    <property type="match status" value="1"/>
</dbReference>
<dbReference type="EMBL" id="MH588545">
    <property type="protein sequence ID" value="AXQ68768.1"/>
    <property type="molecule type" value="Genomic_DNA"/>
</dbReference>
<organism evidence="2 3">
    <name type="scientific">Caulobacter phage CcrPW</name>
    <dbReference type="NCBI Taxonomy" id="2283271"/>
    <lineage>
        <taxon>Viruses</taxon>
        <taxon>Duplodnaviria</taxon>
        <taxon>Heunggongvirae</taxon>
        <taxon>Uroviricota</taxon>
        <taxon>Caudoviricetes</taxon>
        <taxon>Jeanschmidtviridae</taxon>
        <taxon>Colossusvirus</taxon>
        <taxon>Colossusvirus PW</taxon>
    </lineage>
</organism>